<dbReference type="AlphaFoldDB" id="A0A9D1GR27"/>
<evidence type="ECO:0000313" key="2">
    <source>
        <dbReference type="EMBL" id="HIT50337.1"/>
    </source>
</evidence>
<dbReference type="InterPro" id="IPR053139">
    <property type="entry name" value="Surface_bspA-like"/>
</dbReference>
<feature type="transmembrane region" description="Helical" evidence="1">
    <location>
        <begin position="6"/>
        <end position="27"/>
    </location>
</feature>
<keyword evidence="1" id="KW-1133">Transmembrane helix</keyword>
<protein>
    <submittedName>
        <fullName evidence="2">Leucine-rich repeat domain-containing protein</fullName>
    </submittedName>
</protein>
<organism evidence="2 3">
    <name type="scientific">Candidatus Pelethenecus faecipullorum</name>
    <dbReference type="NCBI Taxonomy" id="2840900"/>
    <lineage>
        <taxon>Bacteria</taxon>
        <taxon>Bacillati</taxon>
        <taxon>Mycoplasmatota</taxon>
        <taxon>Mollicutes</taxon>
        <taxon>Candidatus Pelethenecus</taxon>
    </lineage>
</organism>
<comment type="caution">
    <text evidence="2">The sequence shown here is derived from an EMBL/GenBank/DDBJ whole genome shotgun (WGS) entry which is preliminary data.</text>
</comment>
<reference evidence="2" key="2">
    <citation type="journal article" date="2021" name="PeerJ">
        <title>Extensive microbial diversity within the chicken gut microbiome revealed by metagenomics and culture.</title>
        <authorList>
            <person name="Gilroy R."/>
            <person name="Ravi A."/>
            <person name="Getino M."/>
            <person name="Pursley I."/>
            <person name="Horton D.L."/>
            <person name="Alikhan N.F."/>
            <person name="Baker D."/>
            <person name="Gharbi K."/>
            <person name="Hall N."/>
            <person name="Watson M."/>
            <person name="Adriaenssens E.M."/>
            <person name="Foster-Nyarko E."/>
            <person name="Jarju S."/>
            <person name="Secka A."/>
            <person name="Antonio M."/>
            <person name="Oren A."/>
            <person name="Chaudhuri R.R."/>
            <person name="La Ragione R."/>
            <person name="Hildebrand F."/>
            <person name="Pallen M.J."/>
        </authorList>
    </citation>
    <scope>NUCLEOTIDE SEQUENCE</scope>
    <source>
        <strain evidence="2">ChiW17-6978</strain>
    </source>
</reference>
<gene>
    <name evidence="2" type="ORF">IAD46_04860</name>
</gene>
<keyword evidence="1" id="KW-0812">Transmembrane</keyword>
<dbReference type="InterPro" id="IPR026906">
    <property type="entry name" value="LRR_5"/>
</dbReference>
<dbReference type="Proteomes" id="UP000886758">
    <property type="component" value="Unassembled WGS sequence"/>
</dbReference>
<accession>A0A9D1GR27</accession>
<evidence type="ECO:0000313" key="3">
    <source>
        <dbReference type="Proteomes" id="UP000886758"/>
    </source>
</evidence>
<dbReference type="EMBL" id="DVLF01000152">
    <property type="protein sequence ID" value="HIT50337.1"/>
    <property type="molecule type" value="Genomic_DNA"/>
</dbReference>
<dbReference type="InterPro" id="IPR032675">
    <property type="entry name" value="LRR_dom_sf"/>
</dbReference>
<reference evidence="2" key="1">
    <citation type="submission" date="2020-10" db="EMBL/GenBank/DDBJ databases">
        <authorList>
            <person name="Gilroy R."/>
        </authorList>
    </citation>
    <scope>NUCLEOTIDE SEQUENCE</scope>
    <source>
        <strain evidence="2">ChiW17-6978</strain>
    </source>
</reference>
<keyword evidence="1" id="KW-0472">Membrane</keyword>
<name>A0A9D1GR27_9MOLU</name>
<dbReference type="Gene3D" id="3.80.10.10">
    <property type="entry name" value="Ribonuclease Inhibitor"/>
    <property type="match status" value="1"/>
</dbReference>
<evidence type="ECO:0000256" key="1">
    <source>
        <dbReference type="SAM" id="Phobius"/>
    </source>
</evidence>
<proteinExistence type="predicted"/>
<dbReference type="Pfam" id="PF13306">
    <property type="entry name" value="LRR_5"/>
    <property type="match status" value="1"/>
</dbReference>
<dbReference type="PANTHER" id="PTHR45661:SF3">
    <property type="entry name" value="IG-LIKE DOMAIN-CONTAINING PROTEIN"/>
    <property type="match status" value="1"/>
</dbReference>
<sequence>MKKKTIVASVSGFVLGIALIIGLVCYFEIPRFSYSYDEELDGYLVSHVYGNAKEMTVPQTYRGKPVKGIATRGFYQKEQLETLHFAASEQIVYIGRLAFSGCKKLKRIDLSMVHVIERNAFEDCISLESVHLRVPYLRASTFYGCTSLKEVMLEDTIRIGSYAFAETAICTLILPSTCEKVDIDAFYYACCLEKIVVTSPKLKDNDYLLSLGICEFAF</sequence>
<dbReference type="PANTHER" id="PTHR45661">
    <property type="entry name" value="SURFACE ANTIGEN"/>
    <property type="match status" value="1"/>
</dbReference>
<dbReference type="SUPFAM" id="SSF52058">
    <property type="entry name" value="L domain-like"/>
    <property type="match status" value="1"/>
</dbReference>